<dbReference type="AlphaFoldDB" id="A0A6M4H635"/>
<organism evidence="3 4">
    <name type="scientific">Usitatibacter palustris</name>
    <dbReference type="NCBI Taxonomy" id="2732487"/>
    <lineage>
        <taxon>Bacteria</taxon>
        <taxon>Pseudomonadati</taxon>
        <taxon>Pseudomonadota</taxon>
        <taxon>Betaproteobacteria</taxon>
        <taxon>Nitrosomonadales</taxon>
        <taxon>Usitatibacteraceae</taxon>
        <taxon>Usitatibacter</taxon>
    </lineage>
</organism>
<gene>
    <name evidence="3" type="ORF">DSM104440_00746</name>
</gene>
<feature type="chain" id="PRO_5026716710" description="Invasion protein IalB, involved in pathogenesis" evidence="2">
    <location>
        <begin position="20"/>
        <end position="201"/>
    </location>
</feature>
<reference evidence="3 4" key="1">
    <citation type="submission" date="2020-04" db="EMBL/GenBank/DDBJ databases">
        <title>Usitatibacter rugosus gen. nov., sp. nov. and Usitatibacter palustris sp. nov., novel members of Usitatibacteraceae fam. nov. within the order Nitrosomonadales isolated from soil.</title>
        <authorList>
            <person name="Huber K.J."/>
            <person name="Neumann-Schaal M."/>
            <person name="Geppert A."/>
            <person name="Luckner M."/>
            <person name="Wanner G."/>
            <person name="Overmann J."/>
        </authorList>
    </citation>
    <scope>NUCLEOTIDE SEQUENCE [LARGE SCALE GENOMIC DNA]</scope>
    <source>
        <strain evidence="3 4">Swamp67</strain>
    </source>
</reference>
<dbReference type="RefSeq" id="WP_171160734.1">
    <property type="nucleotide sequence ID" value="NZ_CP053073.1"/>
</dbReference>
<name>A0A6M4H635_9PROT</name>
<proteinExistence type="predicted"/>
<dbReference type="EMBL" id="CP053073">
    <property type="protein sequence ID" value="QJR13954.1"/>
    <property type="molecule type" value="Genomic_DNA"/>
</dbReference>
<dbReference type="KEGG" id="upl:DSM104440_00746"/>
<sequence length="201" mass="22490">MKRILALVAFALVFSGAQAAEPKDQLRLYPVKGWGALALRVPWDWKQKVDDDAQFPTFSLRPIKGQDFSLNILALPAKRRCRVPCDIDSLRFMAGNKARELKPQSLEPEIKLDLLKGKEAQGYYFSVTDRAPKKGEFKFLTMGYLAVGELVVEFRILVNDNQEDAVKAALEVLAGAREVKLPPEKPAPPKAMPDKVPEKKS</sequence>
<keyword evidence="2" id="KW-0732">Signal</keyword>
<keyword evidence="4" id="KW-1185">Reference proteome</keyword>
<evidence type="ECO:0000313" key="4">
    <source>
        <dbReference type="Proteomes" id="UP000503096"/>
    </source>
</evidence>
<accession>A0A6M4H635</accession>
<dbReference type="InParanoid" id="A0A6M4H635"/>
<feature type="signal peptide" evidence="2">
    <location>
        <begin position="1"/>
        <end position="19"/>
    </location>
</feature>
<evidence type="ECO:0000313" key="3">
    <source>
        <dbReference type="EMBL" id="QJR13954.1"/>
    </source>
</evidence>
<protein>
    <recommendedName>
        <fullName evidence="5">Invasion protein IalB, involved in pathogenesis</fullName>
    </recommendedName>
</protein>
<feature type="region of interest" description="Disordered" evidence="1">
    <location>
        <begin position="179"/>
        <end position="201"/>
    </location>
</feature>
<evidence type="ECO:0000256" key="1">
    <source>
        <dbReference type="SAM" id="MobiDB-lite"/>
    </source>
</evidence>
<feature type="compositionally biased region" description="Basic and acidic residues" evidence="1">
    <location>
        <begin position="192"/>
        <end position="201"/>
    </location>
</feature>
<evidence type="ECO:0008006" key="5">
    <source>
        <dbReference type="Google" id="ProtNLM"/>
    </source>
</evidence>
<dbReference type="Proteomes" id="UP000503096">
    <property type="component" value="Chromosome"/>
</dbReference>
<evidence type="ECO:0000256" key="2">
    <source>
        <dbReference type="SAM" id="SignalP"/>
    </source>
</evidence>